<evidence type="ECO:0000256" key="1">
    <source>
        <dbReference type="ARBA" id="ARBA00022723"/>
    </source>
</evidence>
<dbReference type="EMBL" id="JAGKSQ010000007">
    <property type="protein sequence ID" value="MBP3952717.1"/>
    <property type="molecule type" value="Genomic_DNA"/>
</dbReference>
<dbReference type="GO" id="GO:0045041">
    <property type="term" value="P:protein import into mitochondrial intermembrane space"/>
    <property type="evidence" value="ECO:0007669"/>
    <property type="project" value="TreeGrafter"/>
</dbReference>
<feature type="domain" description="CHY-type" evidence="4">
    <location>
        <begin position="10"/>
        <end position="91"/>
    </location>
</feature>
<dbReference type="Pfam" id="PF05495">
    <property type="entry name" value="zf-CHY"/>
    <property type="match status" value="1"/>
</dbReference>
<keyword evidence="1" id="KW-0479">Metal-binding</keyword>
<dbReference type="PANTHER" id="PTHR28082:SF1">
    <property type="entry name" value="HELPER OF TIM PROTEIN 13"/>
    <property type="match status" value="1"/>
</dbReference>
<dbReference type="RefSeq" id="WP_210598648.1">
    <property type="nucleotide sequence ID" value="NZ_JAGKSQ010000007.1"/>
</dbReference>
<dbReference type="PROSITE" id="PS51266">
    <property type="entry name" value="ZF_CHY"/>
    <property type="match status" value="1"/>
</dbReference>
<dbReference type="SUPFAM" id="SSF161219">
    <property type="entry name" value="CHY zinc finger-like"/>
    <property type="match status" value="1"/>
</dbReference>
<sequence>MNGITIKGIDVDSETRCAHYHTNKDIIAIKFACCQTYYPCYQCHDQLVNHERTVWQKEQYDSKAVLCGVCGTELTIQEYFSSASICPHCSSVFNEGCKNHYHLYFATDTLTK</sequence>
<evidence type="ECO:0000256" key="3">
    <source>
        <dbReference type="ARBA" id="ARBA00022833"/>
    </source>
</evidence>
<dbReference type="InterPro" id="IPR037274">
    <property type="entry name" value="Znf_CHY_sf"/>
</dbReference>
<dbReference type="AlphaFoldDB" id="A0A940WXW8"/>
<keyword evidence="2" id="KW-0863">Zinc-finger</keyword>
<dbReference type="InterPro" id="IPR016694">
    <property type="entry name" value="UCP017292"/>
</dbReference>
<name>A0A940WXW8_9BACI</name>
<keyword evidence="6" id="KW-1185">Reference proteome</keyword>
<keyword evidence="3" id="KW-0862">Zinc</keyword>
<dbReference type="GO" id="GO:0008270">
    <property type="term" value="F:zinc ion binding"/>
    <property type="evidence" value="ECO:0007669"/>
    <property type="project" value="UniProtKB-KW"/>
</dbReference>
<evidence type="ECO:0000313" key="6">
    <source>
        <dbReference type="Proteomes" id="UP000678228"/>
    </source>
</evidence>
<comment type="caution">
    <text evidence="5">The sequence shown here is derived from an EMBL/GenBank/DDBJ whole genome shotgun (WGS) entry which is preliminary data.</text>
</comment>
<protein>
    <recommendedName>
        <fullName evidence="4">CHY-type domain-containing protein</fullName>
    </recommendedName>
</protein>
<evidence type="ECO:0000259" key="4">
    <source>
        <dbReference type="PROSITE" id="PS51266"/>
    </source>
</evidence>
<dbReference type="PIRSF" id="PIRSF017292">
    <property type="entry name" value="UCP017292_Znf_CHY"/>
    <property type="match status" value="1"/>
</dbReference>
<organism evidence="5 6">
    <name type="scientific">Halalkalibacter suaedae</name>
    <dbReference type="NCBI Taxonomy" id="2822140"/>
    <lineage>
        <taxon>Bacteria</taxon>
        <taxon>Bacillati</taxon>
        <taxon>Bacillota</taxon>
        <taxon>Bacilli</taxon>
        <taxon>Bacillales</taxon>
        <taxon>Bacillaceae</taxon>
        <taxon>Halalkalibacter</taxon>
    </lineage>
</organism>
<dbReference type="Proteomes" id="UP000678228">
    <property type="component" value="Unassembled WGS sequence"/>
</dbReference>
<proteinExistence type="predicted"/>
<evidence type="ECO:0000313" key="5">
    <source>
        <dbReference type="EMBL" id="MBP3952717.1"/>
    </source>
</evidence>
<dbReference type="PANTHER" id="PTHR28082">
    <property type="entry name" value="ZINC FINGER PROTEIN"/>
    <property type="match status" value="1"/>
</dbReference>
<reference evidence="5" key="1">
    <citation type="submission" date="2021-03" db="EMBL/GenBank/DDBJ databases">
        <title>Bacillus suaedae sp. nov., isolated from Suaeda aralocaspica.</title>
        <authorList>
            <person name="Lei R.F.R."/>
        </authorList>
    </citation>
    <scope>NUCLEOTIDE SEQUENCE</scope>
    <source>
        <strain evidence="5">YZJH907-2</strain>
    </source>
</reference>
<dbReference type="InterPro" id="IPR052604">
    <property type="entry name" value="Mito_Tim_assembly_helper"/>
</dbReference>
<gene>
    <name evidence="5" type="ORF">J7W16_16470</name>
</gene>
<evidence type="ECO:0000256" key="2">
    <source>
        <dbReference type="ARBA" id="ARBA00022771"/>
    </source>
</evidence>
<accession>A0A940WXW8</accession>
<dbReference type="InterPro" id="IPR008913">
    <property type="entry name" value="Znf_CHY"/>
</dbReference>